<dbReference type="AlphaFoldDB" id="A0A1V9QYX7"/>
<evidence type="ECO:0000313" key="1">
    <source>
        <dbReference type="EMBL" id="OQQ83034.1"/>
    </source>
</evidence>
<dbReference type="Pfam" id="PF11185">
    <property type="entry name" value="DUF2971"/>
    <property type="match status" value="1"/>
</dbReference>
<dbReference type="InterPro" id="IPR021352">
    <property type="entry name" value="DUF2971"/>
</dbReference>
<dbReference type="EMBL" id="NBEB01000061">
    <property type="protein sequence ID" value="OQQ83034.1"/>
    <property type="molecule type" value="Genomic_DNA"/>
</dbReference>
<dbReference type="RefSeq" id="WP_081530747.1">
    <property type="nucleotide sequence ID" value="NZ_NBEB01000061.1"/>
</dbReference>
<proteinExistence type="predicted"/>
<gene>
    <name evidence="1" type="ORF">B6U60_06730</name>
</gene>
<dbReference type="Proteomes" id="UP000192638">
    <property type="component" value="Unassembled WGS sequence"/>
</dbReference>
<protein>
    <recommendedName>
        <fullName evidence="3">DUF2971 domain-containing protein</fullName>
    </recommendedName>
</protein>
<evidence type="ECO:0008006" key="3">
    <source>
        <dbReference type="Google" id="ProtNLM"/>
    </source>
</evidence>
<name>A0A1V9QYX7_9LACO</name>
<organism evidence="1 2">
    <name type="scientific">Ligilactobacillus salivarius</name>
    <dbReference type="NCBI Taxonomy" id="1624"/>
    <lineage>
        <taxon>Bacteria</taxon>
        <taxon>Bacillati</taxon>
        <taxon>Bacillota</taxon>
        <taxon>Bacilli</taxon>
        <taxon>Lactobacillales</taxon>
        <taxon>Lactobacillaceae</taxon>
        <taxon>Ligilactobacillus</taxon>
    </lineage>
</organism>
<reference evidence="1 2" key="1">
    <citation type="submission" date="2017-03" db="EMBL/GenBank/DDBJ databases">
        <title>Phylogenomics and comparative genomics of Lactobacillus salivarius, a mammalian gut commensal.</title>
        <authorList>
            <person name="Harris H.M."/>
        </authorList>
    </citation>
    <scope>NUCLEOTIDE SEQUENCE [LARGE SCALE GENOMIC DNA]</scope>
    <source>
        <strain evidence="1 2">LMG 14477</strain>
    </source>
</reference>
<evidence type="ECO:0000313" key="2">
    <source>
        <dbReference type="Proteomes" id="UP000192638"/>
    </source>
</evidence>
<comment type="caution">
    <text evidence="1">The sequence shown here is derived from an EMBL/GenBank/DDBJ whole genome shotgun (WGS) entry which is preliminary data.</text>
</comment>
<accession>A0A1V9QYX7</accession>
<sequence>MNRRDIDNFLESLLTDDVSDNVKNMIMSLDNDGKKAIANYYDVESSFHNHADILKNVYRFGLDTSNHDKIYHYTTVESLEKILESGYFLIKASDYMNDPDEFRWASRLGKNHLEELGAGKEEIAEFDRMIESQPFKDSYIWSFTKNNDSLTLFNVYGKGMGVSIEFDLSEVMHELAMQNSNGKKSLENFGYGDAYTFPLRVEYNEQIQKAYVNPVVEEWLSAYRAYKKDPFDMKEILLHCSKNMFLFNMIFKNPSLNHEEELRFIVLKIGDQNRIPDTVISGVPYTKFNINHDLLKKVKLQTNNSYSTDGVRVLLDQNGYHRVIIQNSKLPY</sequence>